<evidence type="ECO:0000313" key="3">
    <source>
        <dbReference type="Proteomes" id="UP000256970"/>
    </source>
</evidence>
<accession>A0A383WQD0</accession>
<protein>
    <submittedName>
        <fullName evidence="2">Uncharacterized protein</fullName>
    </submittedName>
</protein>
<reference evidence="2 3" key="1">
    <citation type="submission" date="2016-10" db="EMBL/GenBank/DDBJ databases">
        <authorList>
            <person name="Cai Z."/>
        </authorList>
    </citation>
    <scope>NUCLEOTIDE SEQUENCE [LARGE SCALE GENOMIC DNA]</scope>
</reference>
<dbReference type="PANTHER" id="PTHR35733">
    <property type="entry name" value="OS02G0307800 PROTEIN"/>
    <property type="match status" value="1"/>
</dbReference>
<name>A0A383WQD0_TETOB</name>
<dbReference type="Pfam" id="PF11282">
    <property type="entry name" value="DUF3082"/>
    <property type="match status" value="1"/>
</dbReference>
<dbReference type="AlphaFoldDB" id="A0A383WQD0"/>
<organism evidence="2 3">
    <name type="scientific">Tetradesmus obliquus</name>
    <name type="common">Green alga</name>
    <name type="synonym">Acutodesmus obliquus</name>
    <dbReference type="NCBI Taxonomy" id="3088"/>
    <lineage>
        <taxon>Eukaryota</taxon>
        <taxon>Viridiplantae</taxon>
        <taxon>Chlorophyta</taxon>
        <taxon>core chlorophytes</taxon>
        <taxon>Chlorophyceae</taxon>
        <taxon>CS clade</taxon>
        <taxon>Sphaeropleales</taxon>
        <taxon>Scenedesmaceae</taxon>
        <taxon>Tetradesmus</taxon>
    </lineage>
</organism>
<sequence length="271" mass="29176">MPTAAAAAARSARQQQLLLPHAIEQSAAVGTAEVTESAACCSSSMHASLWSRLDWELLLLACALPAGPALAEEGVAYNATQGEGIVKTLSGVAYIGLLLYFLTRVLNRRARKAREERLAGQGPVTTVFTKLIEKATEGKPRPKVTPSAAFIGAAQAAVIAYGLFIFSSKVTNIIAVQDLPAGYTAANIATTVRTIIVGLVYLATFIFSANSCVLQQRNSCVLQQRNSCVLQQRNSCVLQLCNHPPMKPLPCWCMQHAEPWCVWRVLEHVLS</sequence>
<feature type="transmembrane region" description="Helical" evidence="1">
    <location>
        <begin position="186"/>
        <end position="207"/>
    </location>
</feature>
<keyword evidence="1" id="KW-0812">Transmembrane</keyword>
<feature type="transmembrane region" description="Helical" evidence="1">
    <location>
        <begin position="148"/>
        <end position="166"/>
    </location>
</feature>
<dbReference type="Proteomes" id="UP000256970">
    <property type="component" value="Unassembled WGS sequence"/>
</dbReference>
<dbReference type="GO" id="GO:0009535">
    <property type="term" value="C:chloroplast thylakoid membrane"/>
    <property type="evidence" value="ECO:0007669"/>
    <property type="project" value="TreeGrafter"/>
</dbReference>
<evidence type="ECO:0000256" key="1">
    <source>
        <dbReference type="SAM" id="Phobius"/>
    </source>
</evidence>
<dbReference type="InterPro" id="IPR021434">
    <property type="entry name" value="DUF3082"/>
</dbReference>
<keyword evidence="1" id="KW-0472">Membrane</keyword>
<gene>
    <name evidence="2" type="ORF">BQ4739_LOCUS19395</name>
</gene>
<proteinExistence type="predicted"/>
<dbReference type="EMBL" id="FNXT01001351">
    <property type="protein sequence ID" value="SZX79106.1"/>
    <property type="molecule type" value="Genomic_DNA"/>
</dbReference>
<keyword evidence="1" id="KW-1133">Transmembrane helix</keyword>
<keyword evidence="3" id="KW-1185">Reference proteome</keyword>
<dbReference type="PANTHER" id="PTHR35733:SF1">
    <property type="entry name" value="OS02G0307800 PROTEIN"/>
    <property type="match status" value="1"/>
</dbReference>
<feature type="transmembrane region" description="Helical" evidence="1">
    <location>
        <begin position="91"/>
        <end position="107"/>
    </location>
</feature>
<evidence type="ECO:0000313" key="2">
    <source>
        <dbReference type="EMBL" id="SZX79106.1"/>
    </source>
</evidence>